<keyword evidence="3" id="KW-1185">Reference proteome</keyword>
<evidence type="ECO:0000313" key="3">
    <source>
        <dbReference type="Proteomes" id="UP000242084"/>
    </source>
</evidence>
<dbReference type="PIRSF" id="PIRSF032442">
    <property type="entry name" value="UCP032442"/>
    <property type="match status" value="1"/>
</dbReference>
<accession>A0A239YIC5</accession>
<dbReference type="InterPro" id="IPR016997">
    <property type="entry name" value="UCP032442"/>
</dbReference>
<evidence type="ECO:0000313" key="2">
    <source>
        <dbReference type="EMBL" id="SNV58577.1"/>
    </source>
</evidence>
<dbReference type="AlphaFoldDB" id="A0A239YIC5"/>
<dbReference type="Gene3D" id="3.90.70.10">
    <property type="entry name" value="Cysteine proteinases"/>
    <property type="match status" value="1"/>
</dbReference>
<sequence length="202" mass="23354">MKTILPVKPKSQLFPIPMVMGCEGTASSMLLNYYNRNIDATTIMKNWPTHHDDPRKGYVGNHFLIKFGYHQTIFPNVLAKYLKNYDQNIVNGTGTSLEELEQVLIKGHPVLIYHTSLGQSPIWKTFKIGLKKENYVTNIHVTLLVGFDDDHYYYIDPLWKQYGGKFILPALWPSKSQIIKIKKNKMKTSYNKPGKMCIFKIN</sequence>
<dbReference type="Proteomes" id="UP000242084">
    <property type="component" value="Chromosome 1"/>
</dbReference>
<dbReference type="PANTHER" id="PTHR37806">
    <property type="entry name" value="LMO0724 PROTEIN"/>
    <property type="match status" value="1"/>
</dbReference>
<organism evidence="2 3">
    <name type="scientific">Mammaliicoccus stepanovicii</name>
    <dbReference type="NCBI Taxonomy" id="643214"/>
    <lineage>
        <taxon>Bacteria</taxon>
        <taxon>Bacillati</taxon>
        <taxon>Bacillota</taxon>
        <taxon>Bacilli</taxon>
        <taxon>Bacillales</taxon>
        <taxon>Staphylococcaceae</taxon>
        <taxon>Mammaliicoccus</taxon>
    </lineage>
</organism>
<dbReference type="RefSeq" id="WP_095086193.1">
    <property type="nucleotide sequence ID" value="NZ_BMDM01000003.1"/>
</dbReference>
<dbReference type="Pfam" id="PF13529">
    <property type="entry name" value="Peptidase_C39_2"/>
    <property type="match status" value="1"/>
</dbReference>
<dbReference type="InterPro" id="IPR039564">
    <property type="entry name" value="Peptidase_C39-like"/>
</dbReference>
<dbReference type="OrthoDB" id="1164310at2"/>
<reference evidence="2 3" key="1">
    <citation type="submission" date="2017-06" db="EMBL/GenBank/DDBJ databases">
        <authorList>
            <consortium name="Pathogen Informatics"/>
        </authorList>
    </citation>
    <scope>NUCLEOTIDE SEQUENCE [LARGE SCALE GENOMIC DNA]</scope>
    <source>
        <strain evidence="2 3">NCTC13839</strain>
    </source>
</reference>
<dbReference type="EMBL" id="LT906462">
    <property type="protein sequence ID" value="SNV58577.1"/>
    <property type="molecule type" value="Genomic_DNA"/>
</dbReference>
<protein>
    <submittedName>
        <fullName evidence="2">Uncharacterized protein conserved in bacteria</fullName>
    </submittedName>
</protein>
<gene>
    <name evidence="2" type="ORF">SAMEA4384403_00471</name>
</gene>
<dbReference type="PROSITE" id="PS51257">
    <property type="entry name" value="PROKAR_LIPOPROTEIN"/>
    <property type="match status" value="1"/>
</dbReference>
<name>A0A239YIC5_9STAP</name>
<dbReference type="PANTHER" id="PTHR37806:SF1">
    <property type="entry name" value="PEPTIDASE C39-LIKE DOMAIN-CONTAINING PROTEIN"/>
    <property type="match status" value="1"/>
</dbReference>
<proteinExistence type="predicted"/>
<feature type="domain" description="Peptidase C39-like" evidence="1">
    <location>
        <begin position="7"/>
        <end position="157"/>
    </location>
</feature>
<dbReference type="KEGG" id="sste:SAMEA4384403_0471"/>
<evidence type="ECO:0000259" key="1">
    <source>
        <dbReference type="Pfam" id="PF13529"/>
    </source>
</evidence>